<feature type="domain" description="Histidine kinase" evidence="12">
    <location>
        <begin position="87"/>
        <end position="305"/>
    </location>
</feature>
<reference evidence="13 14" key="1">
    <citation type="submission" date="2019-02" db="EMBL/GenBank/DDBJ databases">
        <title>Deep-cultivation of Planctomycetes and their phenomic and genomic characterization uncovers novel biology.</title>
        <authorList>
            <person name="Wiegand S."/>
            <person name="Jogler M."/>
            <person name="Boedeker C."/>
            <person name="Pinto D."/>
            <person name="Vollmers J."/>
            <person name="Rivas-Marin E."/>
            <person name="Kohn T."/>
            <person name="Peeters S.H."/>
            <person name="Heuer A."/>
            <person name="Rast P."/>
            <person name="Oberbeckmann S."/>
            <person name="Bunk B."/>
            <person name="Jeske O."/>
            <person name="Meyerdierks A."/>
            <person name="Storesund J.E."/>
            <person name="Kallscheuer N."/>
            <person name="Luecker S."/>
            <person name="Lage O.M."/>
            <person name="Pohl T."/>
            <person name="Merkel B.J."/>
            <person name="Hornburger P."/>
            <person name="Mueller R.-W."/>
            <person name="Bruemmer F."/>
            <person name="Labrenz M."/>
            <person name="Spormann A.M."/>
            <person name="Op den Camp H."/>
            <person name="Overmann J."/>
            <person name="Amann R."/>
            <person name="Jetten M.S.M."/>
            <person name="Mascher T."/>
            <person name="Medema M.H."/>
            <person name="Devos D.P."/>
            <person name="Kaster A.-K."/>
            <person name="Ovreas L."/>
            <person name="Rohde M."/>
            <person name="Galperin M.Y."/>
            <person name="Jogler C."/>
        </authorList>
    </citation>
    <scope>NUCLEOTIDE SEQUENCE [LARGE SCALE GENOMIC DNA]</scope>
    <source>
        <strain evidence="13 14">ETA_A8</strain>
    </source>
</reference>
<dbReference type="InterPro" id="IPR003661">
    <property type="entry name" value="HisK_dim/P_dom"/>
</dbReference>
<evidence type="ECO:0000259" key="12">
    <source>
        <dbReference type="PROSITE" id="PS50109"/>
    </source>
</evidence>
<dbReference type="InterPro" id="IPR036890">
    <property type="entry name" value="HATPase_C_sf"/>
</dbReference>
<dbReference type="EC" id="2.7.13.3" evidence="3"/>
<dbReference type="SUPFAM" id="SSF47384">
    <property type="entry name" value="Homodimeric domain of signal transducing histidine kinase"/>
    <property type="match status" value="1"/>
</dbReference>
<dbReference type="InterPro" id="IPR005467">
    <property type="entry name" value="His_kinase_dom"/>
</dbReference>
<dbReference type="GO" id="GO:0000155">
    <property type="term" value="F:phosphorelay sensor kinase activity"/>
    <property type="evidence" value="ECO:0007669"/>
    <property type="project" value="InterPro"/>
</dbReference>
<sequence length="328" mass="36824">MFERRSLRLPITLGVVLIVLVVLMLVGTILTLVIALLSSPTGAGWYWAWLSIGTTLLILILLGVIMYLVLSIKAVNLTRRQSNFIDSVTHELKSPIASLKLYIQTLNRRQISPTEQESFFKDMLEDVERLDQLINHLLDVARMDRVAKPGEEADVAIDDVLRSCTQQVCLRHQVPLETVRLDLAPAIIHCRRVDLELVFRNLIDNAVKYAADENPSVEVKMDFSESGRVIVRVCDNGRGIPPELRRKIFGRFVRLGSELERDKPGTGLGLHIVRTLLGRLRGQIQVRDRPQGRGTMFEVNLPGTQRAALAETEDKPSPSNPIPTNTES</sequence>
<evidence type="ECO:0000256" key="6">
    <source>
        <dbReference type="ARBA" id="ARBA00022679"/>
    </source>
</evidence>
<feature type="region of interest" description="Disordered" evidence="10">
    <location>
        <begin position="307"/>
        <end position="328"/>
    </location>
</feature>
<dbReference type="AlphaFoldDB" id="A0A517YLT6"/>
<comment type="subcellular location">
    <subcellularLocation>
        <location evidence="2">Cell membrane</location>
        <topology evidence="2">Multi-pass membrane protein</topology>
    </subcellularLocation>
</comment>
<dbReference type="PANTHER" id="PTHR44936:SF9">
    <property type="entry name" value="SENSOR PROTEIN CREC"/>
    <property type="match status" value="1"/>
</dbReference>
<keyword evidence="8" id="KW-0902">Two-component regulatory system</keyword>
<dbReference type="InterPro" id="IPR003594">
    <property type="entry name" value="HATPase_dom"/>
</dbReference>
<dbReference type="CDD" id="cd00075">
    <property type="entry name" value="HATPase"/>
    <property type="match status" value="1"/>
</dbReference>
<keyword evidence="7" id="KW-0418">Kinase</keyword>
<keyword evidence="11" id="KW-0472">Membrane</keyword>
<dbReference type="Pfam" id="PF00512">
    <property type="entry name" value="HisKA"/>
    <property type="match status" value="1"/>
</dbReference>
<evidence type="ECO:0000256" key="7">
    <source>
        <dbReference type="ARBA" id="ARBA00022777"/>
    </source>
</evidence>
<dbReference type="CDD" id="cd00082">
    <property type="entry name" value="HisKA"/>
    <property type="match status" value="1"/>
</dbReference>
<organism evidence="13 14">
    <name type="scientific">Anatilimnocola aggregata</name>
    <dbReference type="NCBI Taxonomy" id="2528021"/>
    <lineage>
        <taxon>Bacteria</taxon>
        <taxon>Pseudomonadati</taxon>
        <taxon>Planctomycetota</taxon>
        <taxon>Planctomycetia</taxon>
        <taxon>Pirellulales</taxon>
        <taxon>Pirellulaceae</taxon>
        <taxon>Anatilimnocola</taxon>
    </lineage>
</organism>
<dbReference type="InterPro" id="IPR050980">
    <property type="entry name" value="2C_sensor_his_kinase"/>
</dbReference>
<evidence type="ECO:0000256" key="4">
    <source>
        <dbReference type="ARBA" id="ARBA00022475"/>
    </source>
</evidence>
<evidence type="ECO:0000256" key="10">
    <source>
        <dbReference type="SAM" id="MobiDB-lite"/>
    </source>
</evidence>
<dbReference type="Proteomes" id="UP000315017">
    <property type="component" value="Chromosome"/>
</dbReference>
<dbReference type="SUPFAM" id="SSF55874">
    <property type="entry name" value="ATPase domain of HSP90 chaperone/DNA topoisomerase II/histidine kinase"/>
    <property type="match status" value="1"/>
</dbReference>
<evidence type="ECO:0000313" key="14">
    <source>
        <dbReference type="Proteomes" id="UP000315017"/>
    </source>
</evidence>
<evidence type="ECO:0000256" key="2">
    <source>
        <dbReference type="ARBA" id="ARBA00004651"/>
    </source>
</evidence>
<keyword evidence="11" id="KW-0812">Transmembrane</keyword>
<dbReference type="PROSITE" id="PS50109">
    <property type="entry name" value="HIS_KIN"/>
    <property type="match status" value="1"/>
</dbReference>
<dbReference type="KEGG" id="aagg:ETAA8_63360"/>
<keyword evidence="11" id="KW-1133">Transmembrane helix</keyword>
<name>A0A517YLT6_9BACT</name>
<keyword evidence="14" id="KW-1185">Reference proteome</keyword>
<dbReference type="InterPro" id="IPR036097">
    <property type="entry name" value="HisK_dim/P_sf"/>
</dbReference>
<dbReference type="PRINTS" id="PR00344">
    <property type="entry name" value="BCTRLSENSOR"/>
</dbReference>
<evidence type="ECO:0000256" key="8">
    <source>
        <dbReference type="ARBA" id="ARBA00023012"/>
    </source>
</evidence>
<gene>
    <name evidence="13" type="primary">srrB</name>
    <name evidence="13" type="ORF">ETAA8_63360</name>
</gene>
<evidence type="ECO:0000256" key="11">
    <source>
        <dbReference type="SAM" id="Phobius"/>
    </source>
</evidence>
<dbReference type="SMART" id="SM00387">
    <property type="entry name" value="HATPase_c"/>
    <property type="match status" value="1"/>
</dbReference>
<dbReference type="InterPro" id="IPR004358">
    <property type="entry name" value="Sig_transdc_His_kin-like_C"/>
</dbReference>
<comment type="catalytic activity">
    <reaction evidence="1">
        <text>ATP + protein L-histidine = ADP + protein N-phospho-L-histidine.</text>
        <dbReference type="EC" id="2.7.13.3"/>
    </reaction>
</comment>
<keyword evidence="6 13" id="KW-0808">Transferase</keyword>
<feature type="transmembrane region" description="Helical" evidence="11">
    <location>
        <begin position="12"/>
        <end position="38"/>
    </location>
</feature>
<dbReference type="Pfam" id="PF02518">
    <property type="entry name" value="HATPase_c"/>
    <property type="match status" value="1"/>
</dbReference>
<evidence type="ECO:0000256" key="9">
    <source>
        <dbReference type="ARBA" id="ARBA00023026"/>
    </source>
</evidence>
<dbReference type="OrthoDB" id="9804645at2"/>
<dbReference type="Gene3D" id="1.10.287.130">
    <property type="match status" value="1"/>
</dbReference>
<dbReference type="GO" id="GO:0005886">
    <property type="term" value="C:plasma membrane"/>
    <property type="evidence" value="ECO:0007669"/>
    <property type="project" value="UniProtKB-SubCell"/>
</dbReference>
<accession>A0A517YLT6</accession>
<dbReference type="RefSeq" id="WP_145097890.1">
    <property type="nucleotide sequence ID" value="NZ_CP036274.1"/>
</dbReference>
<evidence type="ECO:0000313" key="13">
    <source>
        <dbReference type="EMBL" id="QDU31183.1"/>
    </source>
</evidence>
<keyword evidence="4" id="KW-1003">Cell membrane</keyword>
<dbReference type="PANTHER" id="PTHR44936">
    <property type="entry name" value="SENSOR PROTEIN CREC"/>
    <property type="match status" value="1"/>
</dbReference>
<keyword evidence="5" id="KW-0597">Phosphoprotein</keyword>
<evidence type="ECO:0000256" key="3">
    <source>
        <dbReference type="ARBA" id="ARBA00012438"/>
    </source>
</evidence>
<dbReference type="SMART" id="SM00388">
    <property type="entry name" value="HisKA"/>
    <property type="match status" value="1"/>
</dbReference>
<proteinExistence type="predicted"/>
<evidence type="ECO:0000256" key="1">
    <source>
        <dbReference type="ARBA" id="ARBA00000085"/>
    </source>
</evidence>
<dbReference type="Gene3D" id="3.30.565.10">
    <property type="entry name" value="Histidine kinase-like ATPase, C-terminal domain"/>
    <property type="match status" value="1"/>
</dbReference>
<protein>
    <recommendedName>
        <fullName evidence="3">histidine kinase</fullName>
        <ecNumber evidence="3">2.7.13.3</ecNumber>
    </recommendedName>
</protein>
<feature type="transmembrane region" description="Helical" evidence="11">
    <location>
        <begin position="44"/>
        <end position="70"/>
    </location>
</feature>
<keyword evidence="9" id="KW-0843">Virulence</keyword>
<evidence type="ECO:0000256" key="5">
    <source>
        <dbReference type="ARBA" id="ARBA00022553"/>
    </source>
</evidence>
<dbReference type="EMBL" id="CP036274">
    <property type="protein sequence ID" value="QDU31183.1"/>
    <property type="molecule type" value="Genomic_DNA"/>
</dbReference>